<accession>A0ABP7LQJ2</accession>
<gene>
    <name evidence="1" type="ORF">GCM10022276_24870</name>
</gene>
<evidence type="ECO:0000313" key="2">
    <source>
        <dbReference type="Proteomes" id="UP001500827"/>
    </source>
</evidence>
<sequence>MAKVMREAKCLGQVLVETQGAGHGAANLRDFDAVGQANAEMIAIGGDEDLRLVAKAAEGDRVDDPVAVALKNVARPARALVRFGM</sequence>
<reference evidence="2" key="1">
    <citation type="journal article" date="2019" name="Int. J. Syst. Evol. Microbiol.">
        <title>The Global Catalogue of Microorganisms (GCM) 10K type strain sequencing project: providing services to taxonomists for standard genome sequencing and annotation.</title>
        <authorList>
            <consortium name="The Broad Institute Genomics Platform"/>
            <consortium name="The Broad Institute Genome Sequencing Center for Infectious Disease"/>
            <person name="Wu L."/>
            <person name="Ma J."/>
        </authorList>
    </citation>
    <scope>NUCLEOTIDE SEQUENCE [LARGE SCALE GENOMIC DNA]</scope>
    <source>
        <strain evidence="2">JCM 17543</strain>
    </source>
</reference>
<organism evidence="1 2">
    <name type="scientific">Sphingomonas limnosediminicola</name>
    <dbReference type="NCBI Taxonomy" id="940133"/>
    <lineage>
        <taxon>Bacteria</taxon>
        <taxon>Pseudomonadati</taxon>
        <taxon>Pseudomonadota</taxon>
        <taxon>Alphaproteobacteria</taxon>
        <taxon>Sphingomonadales</taxon>
        <taxon>Sphingomonadaceae</taxon>
        <taxon>Sphingomonas</taxon>
    </lineage>
</organism>
<dbReference type="Proteomes" id="UP001500827">
    <property type="component" value="Unassembled WGS sequence"/>
</dbReference>
<dbReference type="EMBL" id="BAABBM010000001">
    <property type="protein sequence ID" value="GAA3905331.1"/>
    <property type="molecule type" value="Genomic_DNA"/>
</dbReference>
<name>A0ABP7LQJ2_9SPHN</name>
<comment type="caution">
    <text evidence="1">The sequence shown here is derived from an EMBL/GenBank/DDBJ whole genome shotgun (WGS) entry which is preliminary data.</text>
</comment>
<proteinExistence type="predicted"/>
<evidence type="ECO:0000313" key="1">
    <source>
        <dbReference type="EMBL" id="GAA3905331.1"/>
    </source>
</evidence>
<keyword evidence="2" id="KW-1185">Reference proteome</keyword>
<protein>
    <submittedName>
        <fullName evidence="1">Uncharacterized protein</fullName>
    </submittedName>
</protein>